<dbReference type="EMBL" id="BDQB01000196">
    <property type="protein sequence ID" value="GBH22308.1"/>
    <property type="molecule type" value="Genomic_RNA"/>
</dbReference>
<accession>A0A2V0RI59</accession>
<sequence>MAHLIQGAVNTVFRVPAALNNEVPYDWLMVAHGYAVNAVDFYQYDSAVRNGNSGQLPLRDAALRKLVSASDVDMTNACERFIGMLRRLLASANAPNNFSRRELDILNEIGRTVRRPTTRPLIIGAIDEFVQGNNRPAITHNHCQDHVTSIPGIQAGAHPMTYIQTRVPTTFFSTNCSFDNNDQSYSARTGRVNVSPIAAEANRIYYIHSTAMVDISSTVREALVSAGVRYCIANSVEPYNRAPLPLWLIVQQRLQAYWVAGPAATYTRLMTAIQFELDVLMAIGVMSLSRLC</sequence>
<name>A0A2V0RI59_9ZZZZ</name>
<dbReference type="AlphaFoldDB" id="A0A2V0RI59"/>
<evidence type="ECO:0000313" key="1">
    <source>
        <dbReference type="EMBL" id="GBH22308.1"/>
    </source>
</evidence>
<organism evidence="1">
    <name type="scientific">viral metagenome</name>
    <dbReference type="NCBI Taxonomy" id="1070528"/>
    <lineage>
        <taxon>unclassified sequences</taxon>
        <taxon>metagenomes</taxon>
        <taxon>organismal metagenomes</taxon>
    </lineage>
</organism>
<reference evidence="1" key="1">
    <citation type="submission" date="2017-04" db="EMBL/GenBank/DDBJ databases">
        <title>Unveiling RNA virosphere associated with marine microorganisms.</title>
        <authorList>
            <person name="Urayama S."/>
            <person name="Takaki Y."/>
            <person name="Nishi S."/>
            <person name="Yoshida Y."/>
            <person name="Deguchi S."/>
            <person name="Takai K."/>
            <person name="Nunoura T."/>
        </authorList>
    </citation>
    <scope>NUCLEOTIDE SEQUENCE</scope>
</reference>
<comment type="caution">
    <text evidence="1">The sequence shown here is derived from an EMBL/GenBank/DDBJ whole genome shotgun (WGS) entry which is preliminary data.</text>
</comment>
<protein>
    <submittedName>
        <fullName evidence="1">Uncharacterized protein</fullName>
    </submittedName>
</protein>
<dbReference type="EMBL" id="BDQC01000101">
    <property type="protein sequence ID" value="GBH22484.1"/>
    <property type="molecule type" value="Genomic_RNA"/>
</dbReference>
<proteinExistence type="predicted"/>